<accession>A0A644Y8W9</accession>
<proteinExistence type="predicted"/>
<evidence type="ECO:0008006" key="2">
    <source>
        <dbReference type="Google" id="ProtNLM"/>
    </source>
</evidence>
<protein>
    <recommendedName>
        <fullName evidence="2">Outer membrane protein beta-barrel domain-containing protein</fullName>
    </recommendedName>
</protein>
<dbReference type="AlphaFoldDB" id="A0A644Y8W9"/>
<reference evidence="1" key="1">
    <citation type="submission" date="2019-08" db="EMBL/GenBank/DDBJ databases">
        <authorList>
            <person name="Kucharzyk K."/>
            <person name="Murdoch R.W."/>
            <person name="Higgins S."/>
            <person name="Loffler F."/>
        </authorList>
    </citation>
    <scope>NUCLEOTIDE SEQUENCE</scope>
</reference>
<organism evidence="1">
    <name type="scientific">bioreactor metagenome</name>
    <dbReference type="NCBI Taxonomy" id="1076179"/>
    <lineage>
        <taxon>unclassified sequences</taxon>
        <taxon>metagenomes</taxon>
        <taxon>ecological metagenomes</taxon>
    </lineage>
</organism>
<dbReference type="SUPFAM" id="SSF56935">
    <property type="entry name" value="Porins"/>
    <property type="match status" value="1"/>
</dbReference>
<sequence>MSVDYEGADYSTVKMLSEDGDDRDFRATNNYISGNFRSAYTLRAGAEVRPIPGFALRAGYTKYGNPEKTLGYESEYISGGLGFSSSAGIFLDVAFQQRLKDTEYFSLYQDYTNHTAPVGSYETSGWKLLLTLGFRF</sequence>
<evidence type="ECO:0000313" key="1">
    <source>
        <dbReference type="EMBL" id="MPM25016.1"/>
    </source>
</evidence>
<name>A0A644Y8W9_9ZZZZ</name>
<dbReference type="EMBL" id="VSSQ01004394">
    <property type="protein sequence ID" value="MPM25016.1"/>
    <property type="molecule type" value="Genomic_DNA"/>
</dbReference>
<dbReference type="Gene3D" id="2.40.160.60">
    <property type="entry name" value="Outer membrane protein transport protein (OMPP1/FadL/TodX)"/>
    <property type="match status" value="1"/>
</dbReference>
<comment type="caution">
    <text evidence="1">The sequence shown here is derived from an EMBL/GenBank/DDBJ whole genome shotgun (WGS) entry which is preliminary data.</text>
</comment>
<gene>
    <name evidence="1" type="ORF">SDC9_71505</name>
</gene>